<dbReference type="InterPro" id="IPR008927">
    <property type="entry name" value="6-PGluconate_DH-like_C_sf"/>
</dbReference>
<evidence type="ECO:0000259" key="2">
    <source>
        <dbReference type="Pfam" id="PF03446"/>
    </source>
</evidence>
<protein>
    <submittedName>
        <fullName evidence="4">DUF1932 domain-containing protein</fullName>
    </submittedName>
</protein>
<dbReference type="InterPro" id="IPR051265">
    <property type="entry name" value="HIBADH-related_NP60_sf"/>
</dbReference>
<dbReference type="Gene3D" id="3.40.50.720">
    <property type="entry name" value="NAD(P)-binding Rossmann-like Domain"/>
    <property type="match status" value="1"/>
</dbReference>
<sequence>MSLEIAFIGYGEVGQLFAYQLAGKPGVRIRVYDILFDDPGKGPELRRRALAAGVHAADGPADACRGAGIVISAVTADSAVAAAEQVAPHLHASQIYVDLNSVSPATKERVAKPMRDRGADFVEFAVMAPVKEPGLAVPILSGGERAAEVSARLNDLGMRITPVSTGIGTASATKLCRSIVIKGMEALMVDFSLASDKAGVMPAVLASLTASYPGMDWENLARTMMSRVRQHGIRRAAEMREASRMIDELGLDGSLASAIADRHESFAKADKT</sequence>
<dbReference type="Pfam" id="PF09130">
    <property type="entry name" value="DUF1932"/>
    <property type="match status" value="1"/>
</dbReference>
<dbReference type="EMBL" id="CP102845">
    <property type="protein sequence ID" value="UVF17523.1"/>
    <property type="molecule type" value="Genomic_DNA"/>
</dbReference>
<dbReference type="SUPFAM" id="SSF48179">
    <property type="entry name" value="6-phosphogluconate dehydrogenase C-terminal domain-like"/>
    <property type="match status" value="1"/>
</dbReference>
<keyword evidence="1" id="KW-0560">Oxidoreductase</keyword>
<gene>
    <name evidence="4" type="ORF">HPT29_013270</name>
</gene>
<feature type="domain" description="6-phosphogluconate dehydrogenase NADP-binding" evidence="2">
    <location>
        <begin position="4"/>
        <end position="128"/>
    </location>
</feature>
<dbReference type="InterPro" id="IPR006115">
    <property type="entry name" value="6PGDH_NADP-bd"/>
</dbReference>
<dbReference type="Gene3D" id="1.10.1040.10">
    <property type="entry name" value="N-(1-d-carboxylethyl)-l-norvaline Dehydrogenase, domain 2"/>
    <property type="match status" value="1"/>
</dbReference>
<keyword evidence="5" id="KW-1185">Reference proteome</keyword>
<dbReference type="InterPro" id="IPR015814">
    <property type="entry name" value="Pgluconate_DH_NAD-bd_C"/>
</dbReference>
<dbReference type="PANTHER" id="PTHR43580">
    <property type="entry name" value="OXIDOREDUCTASE GLYR1-RELATED"/>
    <property type="match status" value="1"/>
</dbReference>
<dbReference type="SUPFAM" id="SSF51735">
    <property type="entry name" value="NAD(P)-binding Rossmann-fold domains"/>
    <property type="match status" value="1"/>
</dbReference>
<organism evidence="4 5">
    <name type="scientific">Microvirga terrae</name>
    <dbReference type="NCBI Taxonomy" id="2740529"/>
    <lineage>
        <taxon>Bacteria</taxon>
        <taxon>Pseudomonadati</taxon>
        <taxon>Pseudomonadota</taxon>
        <taxon>Alphaproteobacteria</taxon>
        <taxon>Hyphomicrobiales</taxon>
        <taxon>Methylobacteriaceae</taxon>
        <taxon>Microvirga</taxon>
    </lineage>
</organism>
<dbReference type="PIRSF" id="PIRSF000103">
    <property type="entry name" value="HIBADH"/>
    <property type="match status" value="1"/>
</dbReference>
<evidence type="ECO:0000259" key="3">
    <source>
        <dbReference type="Pfam" id="PF09130"/>
    </source>
</evidence>
<dbReference type="RefSeq" id="WP_173948296.1">
    <property type="nucleotide sequence ID" value="NZ_CP102845.1"/>
</dbReference>
<evidence type="ECO:0000313" key="4">
    <source>
        <dbReference type="EMBL" id="UVF17523.1"/>
    </source>
</evidence>
<accession>A0ABY5RJZ1</accession>
<feature type="domain" description="Phosphogluconate dehydrogenase NAD-binding putative C-terminal" evidence="3">
    <location>
        <begin position="196"/>
        <end position="264"/>
    </location>
</feature>
<dbReference type="Pfam" id="PF03446">
    <property type="entry name" value="NAD_binding_2"/>
    <property type="match status" value="1"/>
</dbReference>
<proteinExistence type="predicted"/>
<dbReference type="InterPro" id="IPR013328">
    <property type="entry name" value="6PGD_dom2"/>
</dbReference>
<dbReference type="InterPro" id="IPR015815">
    <property type="entry name" value="HIBADH-related"/>
</dbReference>
<dbReference type="Proteomes" id="UP001017257">
    <property type="component" value="Chromosome"/>
</dbReference>
<evidence type="ECO:0000313" key="5">
    <source>
        <dbReference type="Proteomes" id="UP001017257"/>
    </source>
</evidence>
<name>A0ABY5RJZ1_9HYPH</name>
<reference evidence="4" key="1">
    <citation type="submission" date="2022-08" db="EMBL/GenBank/DDBJ databases">
        <title>Microvirga terrae sp. nov., isolated from soil.</title>
        <authorList>
            <person name="Kim K.H."/>
            <person name="Seo Y.L."/>
            <person name="Kim J.M."/>
            <person name="Lee J.K."/>
            <person name="Han D.M."/>
            <person name="Jeon C.O."/>
        </authorList>
    </citation>
    <scope>NUCLEOTIDE SEQUENCE</scope>
    <source>
        <strain evidence="4">R24</strain>
    </source>
</reference>
<evidence type="ECO:0000256" key="1">
    <source>
        <dbReference type="ARBA" id="ARBA00023002"/>
    </source>
</evidence>
<dbReference type="PANTHER" id="PTHR43580:SF2">
    <property type="entry name" value="CYTOKINE-LIKE NUCLEAR FACTOR N-PAC"/>
    <property type="match status" value="1"/>
</dbReference>
<dbReference type="InterPro" id="IPR036291">
    <property type="entry name" value="NAD(P)-bd_dom_sf"/>
</dbReference>